<dbReference type="InterPro" id="IPR036291">
    <property type="entry name" value="NAD(P)-bd_dom_sf"/>
</dbReference>
<keyword evidence="3" id="KW-1185">Reference proteome</keyword>
<dbReference type="Proteomes" id="UP000184386">
    <property type="component" value="Unassembled WGS sequence"/>
</dbReference>
<evidence type="ECO:0000313" key="3">
    <source>
        <dbReference type="Proteomes" id="UP000184386"/>
    </source>
</evidence>
<dbReference type="InterPro" id="IPR002347">
    <property type="entry name" value="SDR_fam"/>
</dbReference>
<dbReference type="EMBL" id="FRAC01000008">
    <property type="protein sequence ID" value="SHK00000.1"/>
    <property type="molecule type" value="Genomic_DNA"/>
</dbReference>
<dbReference type="Gene3D" id="3.40.50.720">
    <property type="entry name" value="NAD(P)-binding Rossmann-like Domain"/>
    <property type="match status" value="1"/>
</dbReference>
<sequence length="278" mass="29944">MITDMKKVCVITGGGSGMGFETARQMGKDYYIIICGRNEKKLEGAVHELKAEGIEAEAFPCDVSDYQSVEKLAAYAKEKGKVAAVIHAAGMSPHMGDAKSIMEANALGTIYMNNAFFKVMGEGSCIIDVSSMSAYLTPKLVMPVGLYKYSIINPELFIKKIMKRIGFFPKSVQAGVAYGISKNFVIWFAKQDAARFGKKGARVLSVSPGNFETPMGELEKEEADAYTKHCAIKRFGRVSEIASLFAYCASESAGYLTGVDILCDGGLVASGVNPLGKK</sequence>
<dbReference type="Pfam" id="PF00106">
    <property type="entry name" value="adh_short"/>
    <property type="match status" value="1"/>
</dbReference>
<evidence type="ECO:0000313" key="2">
    <source>
        <dbReference type="EMBL" id="SHK00000.1"/>
    </source>
</evidence>
<dbReference type="AlphaFoldDB" id="A0A1M6NWH2"/>
<comment type="similarity">
    <text evidence="1">Belongs to the short-chain dehydrogenases/reductases (SDR) family.</text>
</comment>
<dbReference type="GO" id="GO:0016616">
    <property type="term" value="F:oxidoreductase activity, acting on the CH-OH group of donors, NAD or NADP as acceptor"/>
    <property type="evidence" value="ECO:0007669"/>
    <property type="project" value="TreeGrafter"/>
</dbReference>
<reference evidence="2 3" key="1">
    <citation type="submission" date="2016-11" db="EMBL/GenBank/DDBJ databases">
        <authorList>
            <person name="Jaros S."/>
            <person name="Januszkiewicz K."/>
            <person name="Wedrychowicz H."/>
        </authorList>
    </citation>
    <scope>NUCLEOTIDE SEQUENCE [LARGE SCALE GENOMIC DNA]</scope>
    <source>
        <strain evidence="2 3">DSM 15929</strain>
    </source>
</reference>
<accession>A0A1M6NWH2</accession>
<dbReference type="STRING" id="1121322.SAMN02745136_01486"/>
<proteinExistence type="inferred from homology"/>
<dbReference type="PANTHER" id="PTHR42760">
    <property type="entry name" value="SHORT-CHAIN DEHYDROGENASES/REDUCTASES FAMILY MEMBER"/>
    <property type="match status" value="1"/>
</dbReference>
<dbReference type="CDD" id="cd05233">
    <property type="entry name" value="SDR_c"/>
    <property type="match status" value="1"/>
</dbReference>
<protein>
    <submittedName>
        <fullName evidence="2">NAD(P)-dependent dehydrogenase, short-chain alcohol dehydrogenase family</fullName>
    </submittedName>
</protein>
<dbReference type="Pfam" id="PF13561">
    <property type="entry name" value="adh_short_C2"/>
    <property type="match status" value="1"/>
</dbReference>
<dbReference type="SUPFAM" id="SSF51735">
    <property type="entry name" value="NAD(P)-binding Rossmann-fold domains"/>
    <property type="match status" value="1"/>
</dbReference>
<organism evidence="2 3">
    <name type="scientific">Anaerocolumna jejuensis DSM 15929</name>
    <dbReference type="NCBI Taxonomy" id="1121322"/>
    <lineage>
        <taxon>Bacteria</taxon>
        <taxon>Bacillati</taxon>
        <taxon>Bacillota</taxon>
        <taxon>Clostridia</taxon>
        <taxon>Lachnospirales</taxon>
        <taxon>Lachnospiraceae</taxon>
        <taxon>Anaerocolumna</taxon>
    </lineage>
</organism>
<dbReference type="PRINTS" id="PR00081">
    <property type="entry name" value="GDHRDH"/>
</dbReference>
<evidence type="ECO:0000256" key="1">
    <source>
        <dbReference type="ARBA" id="ARBA00006484"/>
    </source>
</evidence>
<gene>
    <name evidence="2" type="ORF">SAMN02745136_01486</name>
</gene>
<name>A0A1M6NWH2_9FIRM</name>